<evidence type="ECO:0000313" key="1">
    <source>
        <dbReference type="EMBL" id="MDQ0175839.1"/>
    </source>
</evidence>
<keyword evidence="2" id="KW-1185">Reference proteome</keyword>
<proteinExistence type="predicted"/>
<evidence type="ECO:0000313" key="2">
    <source>
        <dbReference type="Proteomes" id="UP001223586"/>
    </source>
</evidence>
<accession>A0ABT9WRB7</accession>
<protein>
    <recommendedName>
        <fullName evidence="3">Flagellar hook-length control protein FliK</fullName>
    </recommendedName>
</protein>
<gene>
    <name evidence="1" type="ORF">J2S08_001675</name>
</gene>
<dbReference type="EMBL" id="JAUSTT010000008">
    <property type="protein sequence ID" value="MDQ0175839.1"/>
    <property type="molecule type" value="Genomic_DNA"/>
</dbReference>
<dbReference type="Proteomes" id="UP001223586">
    <property type="component" value="Unassembled WGS sequence"/>
</dbReference>
<reference evidence="1 2" key="1">
    <citation type="submission" date="2023-07" db="EMBL/GenBank/DDBJ databases">
        <title>Genomic Encyclopedia of Type Strains, Phase IV (KMG-IV): sequencing the most valuable type-strain genomes for metagenomic binning, comparative biology and taxonomic classification.</title>
        <authorList>
            <person name="Goeker M."/>
        </authorList>
    </citation>
    <scope>NUCLEOTIDE SEQUENCE [LARGE SCALE GENOMIC DNA]</scope>
    <source>
        <strain evidence="1 2">DSM 23837</strain>
    </source>
</reference>
<organism evidence="1 2">
    <name type="scientific">Bacillus chungangensis</name>
    <dbReference type="NCBI Taxonomy" id="587633"/>
    <lineage>
        <taxon>Bacteria</taxon>
        <taxon>Bacillati</taxon>
        <taxon>Bacillota</taxon>
        <taxon>Bacilli</taxon>
        <taxon>Bacillales</taxon>
        <taxon>Bacillaceae</taxon>
        <taxon>Bacillus</taxon>
    </lineage>
</organism>
<dbReference type="RefSeq" id="WP_307228490.1">
    <property type="nucleotide sequence ID" value="NZ_JAUSTT010000008.1"/>
</dbReference>
<sequence>MISSTIDALNQIQGRDNLQTMTFRNGQIFYGTIKKLFPNQTALVQVGQQQVIAKIEVPLKTGEGYWLQVASEDGDIQLKLLNTPLHGESKAAALLRQFSLPLQKEYLQLVEFFVKEQLPLSKEAIMKAMQWLQKLPQSESGLNTLKGMLQKGIPLSEVHFLSLLETEKPQTTQQLLQALQEALRGENMQSRTVVSLLSLLDSLTTKGDRIGERMLFSLLTHVLKGENTPLAPLSQQILAKIGILNTQQMQQLDGNVPANQNRILQQDITQVINQLVRQVMTAKMNIETVQYNNAGNVPLTGEQSAASSQESVYQQLRGAGQLPESVIHMQQQIVKGQSLLEIMQSGQQKSLTNRTILQWLTASLSHLQLDHDAIGDGRQLSQSLEKVRNVLQLSQEQMSHAVRRMANFNQEQLFSQNEKTILQMLEGEQRQTFPRQDALLQFKQMMSSIGLFYEGEIMSSSGPEKIMESVKPLLVQLLQETPQSTTRDIAEQLLLRMNGFQLQSIANGPIQQIIYELPINLFGHQTDLTMQWAGKRLENGKIDPNFCRIIFYLELENLRETIVDMQVQNRVVTVNIFNETEEMHQLSQSFLPSLKAGLKELQYTLSAVHFKLPEEKTMTQETGFKHYEYANYSGVDIRI</sequence>
<evidence type="ECO:0008006" key="3">
    <source>
        <dbReference type="Google" id="ProtNLM"/>
    </source>
</evidence>
<name>A0ABT9WRB7_9BACI</name>
<comment type="caution">
    <text evidence="1">The sequence shown here is derived from an EMBL/GenBank/DDBJ whole genome shotgun (WGS) entry which is preliminary data.</text>
</comment>